<dbReference type="Proteomes" id="UP000262477">
    <property type="component" value="Unassembled WGS sequence"/>
</dbReference>
<organism evidence="2 3">
    <name type="scientific">Streptomyces inhibens</name>
    <dbReference type="NCBI Taxonomy" id="2293571"/>
    <lineage>
        <taxon>Bacteria</taxon>
        <taxon>Bacillati</taxon>
        <taxon>Actinomycetota</taxon>
        <taxon>Actinomycetes</taxon>
        <taxon>Kitasatosporales</taxon>
        <taxon>Streptomycetaceae</taxon>
        <taxon>Streptomyces</taxon>
    </lineage>
</organism>
<keyword evidence="3" id="KW-1185">Reference proteome</keyword>
<reference evidence="2 3" key="1">
    <citation type="submission" date="2018-08" db="EMBL/GenBank/DDBJ databases">
        <title>Streptomyces NEAU-D10 sp. nov., a novel Actinomycete isolated from soil.</title>
        <authorList>
            <person name="Jin L."/>
        </authorList>
    </citation>
    <scope>NUCLEOTIDE SEQUENCE [LARGE SCALE GENOMIC DNA]</scope>
    <source>
        <strain evidence="2 3">NEAU-D10</strain>
    </source>
</reference>
<comment type="caution">
    <text evidence="2">The sequence shown here is derived from an EMBL/GenBank/DDBJ whole genome shotgun (WGS) entry which is preliminary data.</text>
</comment>
<evidence type="ECO:0000256" key="1">
    <source>
        <dbReference type="SAM" id="MobiDB-lite"/>
    </source>
</evidence>
<sequence length="100" mass="10495">MEPSGALRREKRNAARCRSLSGRTGGPAVADTRSAGGAGVLPHRTRPTGDTGERVLEAARYGGRKSCFRRTASAPAASGPIGVLTIHFGHRSEGWKGTPR</sequence>
<accession>A0A371Q2W0</accession>
<dbReference type="AlphaFoldDB" id="A0A371Q2W0"/>
<proteinExistence type="predicted"/>
<name>A0A371Q2W0_STRIH</name>
<dbReference type="RefSeq" id="WP_128508280.1">
    <property type="nucleotide sequence ID" value="NZ_QUAC01000139.1"/>
</dbReference>
<evidence type="ECO:0000313" key="2">
    <source>
        <dbReference type="EMBL" id="REK89022.1"/>
    </source>
</evidence>
<feature type="region of interest" description="Disordered" evidence="1">
    <location>
        <begin position="1"/>
        <end position="54"/>
    </location>
</feature>
<protein>
    <submittedName>
        <fullName evidence="2">Uncharacterized protein</fullName>
    </submittedName>
</protein>
<dbReference type="EMBL" id="QUAC01000139">
    <property type="protein sequence ID" value="REK89022.1"/>
    <property type="molecule type" value="Genomic_DNA"/>
</dbReference>
<evidence type="ECO:0000313" key="3">
    <source>
        <dbReference type="Proteomes" id="UP000262477"/>
    </source>
</evidence>
<gene>
    <name evidence="2" type="ORF">DY245_18005</name>
</gene>